<dbReference type="InterPro" id="IPR001304">
    <property type="entry name" value="C-type_lectin-like"/>
</dbReference>
<evidence type="ECO:0000313" key="4">
    <source>
        <dbReference type="Proteomes" id="UP000694554"/>
    </source>
</evidence>
<protein>
    <recommendedName>
        <fullName evidence="2">C-type lectin domain-containing protein</fullName>
    </recommendedName>
</protein>
<dbReference type="InterPro" id="IPR018378">
    <property type="entry name" value="C-type_lectin_CS"/>
</dbReference>
<name>A0A8C9BHI5_PHOSS</name>
<dbReference type="Gene3D" id="3.10.100.10">
    <property type="entry name" value="Mannose-Binding Protein A, subunit A"/>
    <property type="match status" value="1"/>
</dbReference>
<dbReference type="Pfam" id="PF00059">
    <property type="entry name" value="Lectin_C"/>
    <property type="match status" value="1"/>
</dbReference>
<evidence type="ECO:0000259" key="2">
    <source>
        <dbReference type="PROSITE" id="PS50041"/>
    </source>
</evidence>
<evidence type="ECO:0000313" key="3">
    <source>
        <dbReference type="Ensembl" id="ENSPSNP00000010683.1"/>
    </source>
</evidence>
<reference evidence="3" key="3">
    <citation type="submission" date="2025-09" db="UniProtKB">
        <authorList>
            <consortium name="Ensembl"/>
        </authorList>
    </citation>
    <scope>IDENTIFICATION</scope>
</reference>
<evidence type="ECO:0000256" key="1">
    <source>
        <dbReference type="ARBA" id="ARBA00023157"/>
    </source>
</evidence>
<dbReference type="AlphaFoldDB" id="A0A8C9BHI5"/>
<keyword evidence="1" id="KW-1015">Disulfide bond</keyword>
<dbReference type="GeneTree" id="ENSGT01010000228778"/>
<dbReference type="InterPro" id="IPR016187">
    <property type="entry name" value="CTDL_fold"/>
</dbReference>
<dbReference type="PROSITE" id="PS00615">
    <property type="entry name" value="C_TYPE_LECTIN_1"/>
    <property type="match status" value="1"/>
</dbReference>
<dbReference type="SUPFAM" id="SSF56436">
    <property type="entry name" value="C-type lectin-like"/>
    <property type="match status" value="1"/>
</dbReference>
<dbReference type="InterPro" id="IPR016186">
    <property type="entry name" value="C-type_lectin-like/link_sf"/>
</dbReference>
<organism evidence="3 4">
    <name type="scientific">Phocoena sinus</name>
    <name type="common">Vaquita</name>
    <dbReference type="NCBI Taxonomy" id="42100"/>
    <lineage>
        <taxon>Eukaryota</taxon>
        <taxon>Metazoa</taxon>
        <taxon>Chordata</taxon>
        <taxon>Craniata</taxon>
        <taxon>Vertebrata</taxon>
        <taxon>Euteleostomi</taxon>
        <taxon>Mammalia</taxon>
        <taxon>Eutheria</taxon>
        <taxon>Laurasiatheria</taxon>
        <taxon>Artiodactyla</taxon>
        <taxon>Whippomorpha</taxon>
        <taxon>Cetacea</taxon>
        <taxon>Odontoceti</taxon>
        <taxon>Phocoenidae</taxon>
        <taxon>Phocoena</taxon>
    </lineage>
</organism>
<dbReference type="Ensembl" id="ENSPSNT00000012079.1">
    <property type="protein sequence ID" value="ENSPSNP00000010683.1"/>
    <property type="gene ID" value="ENSPSNG00000007914.1"/>
</dbReference>
<reference evidence="3" key="2">
    <citation type="submission" date="2025-08" db="UniProtKB">
        <authorList>
            <consortium name="Ensembl"/>
        </authorList>
    </citation>
    <scope>IDENTIFICATION</scope>
</reference>
<keyword evidence="4" id="KW-1185">Reference proteome</keyword>
<accession>A0A8C9BHI5</accession>
<proteinExistence type="predicted"/>
<feature type="domain" description="C-type lectin" evidence="2">
    <location>
        <begin position="10"/>
        <end position="60"/>
    </location>
</feature>
<reference evidence="3" key="1">
    <citation type="submission" date="2019-08" db="EMBL/GenBank/DDBJ databases">
        <title>Phocoena sinus (Vaquita) genome, mPhoSin1, primary haplotype.</title>
        <authorList>
            <person name="Morin P."/>
            <person name="Mountcastle J."/>
            <person name="Fungtammasan C."/>
            <person name="Rhie A."/>
            <person name="Rojas-Bracho L."/>
            <person name="Smith C.R."/>
            <person name="Taylor B.L."/>
            <person name="Gulland F.M.D."/>
            <person name="Musser W."/>
            <person name="Houck M."/>
            <person name="Haase B."/>
            <person name="Paez S."/>
            <person name="Howe K."/>
            <person name="Torrance J."/>
            <person name="Formenti G."/>
            <person name="Phillippy A."/>
            <person name="Ryder O."/>
            <person name="Jarvis E.D."/>
            <person name="Fedrigo O."/>
        </authorList>
    </citation>
    <scope>NUCLEOTIDE SEQUENCE [LARGE SCALE GENOMIC DNA]</scope>
</reference>
<sequence length="66" mass="8050">LLTRSTWESWTSLSPLVSRFWDKSQPDNWRHENGQTEDCVHMRRKWNDMYCTALYQWVCEKPVGQM</sequence>
<dbReference type="PROSITE" id="PS50041">
    <property type="entry name" value="C_TYPE_LECTIN_2"/>
    <property type="match status" value="1"/>
</dbReference>
<dbReference type="Proteomes" id="UP000694554">
    <property type="component" value="Chromosome 13"/>
</dbReference>